<protein>
    <submittedName>
        <fullName evidence="1">Uncharacterized protein</fullName>
    </submittedName>
</protein>
<sequence length="61" mass="6636">MAQLRAVVAAIVQFDREIAHVACTLPDYALFESLPGAAPQLALRLLAASGEQREHFRSADE</sequence>
<evidence type="ECO:0000313" key="2">
    <source>
        <dbReference type="Proteomes" id="UP000214720"/>
    </source>
</evidence>
<comment type="caution">
    <text evidence="1">The sequence shown here is derived from an EMBL/GenBank/DDBJ whole genome shotgun (WGS) entry which is preliminary data.</text>
</comment>
<dbReference type="AlphaFoldDB" id="A0A226X043"/>
<organism evidence="1 2">
    <name type="scientific">Caballeronia sordidicola</name>
    <name type="common">Burkholderia sordidicola</name>
    <dbReference type="NCBI Taxonomy" id="196367"/>
    <lineage>
        <taxon>Bacteria</taxon>
        <taxon>Pseudomonadati</taxon>
        <taxon>Pseudomonadota</taxon>
        <taxon>Betaproteobacteria</taxon>
        <taxon>Burkholderiales</taxon>
        <taxon>Burkholderiaceae</taxon>
        <taxon>Caballeronia</taxon>
    </lineage>
</organism>
<gene>
    <name evidence="1" type="ORF">BSU04_20100</name>
</gene>
<dbReference type="Proteomes" id="UP000214720">
    <property type="component" value="Unassembled WGS sequence"/>
</dbReference>
<name>A0A226X043_CABSO</name>
<accession>A0A226X043</accession>
<evidence type="ECO:0000313" key="1">
    <source>
        <dbReference type="EMBL" id="OXC76794.1"/>
    </source>
</evidence>
<dbReference type="EMBL" id="MTHB01000115">
    <property type="protein sequence ID" value="OXC76794.1"/>
    <property type="molecule type" value="Genomic_DNA"/>
</dbReference>
<proteinExistence type="predicted"/>
<reference evidence="2" key="1">
    <citation type="submission" date="2017-01" db="EMBL/GenBank/DDBJ databases">
        <title>Genome Analysis of Deinococcus marmoris KOPRI26562.</title>
        <authorList>
            <person name="Kim J.H."/>
            <person name="Oh H.-M."/>
        </authorList>
    </citation>
    <scope>NUCLEOTIDE SEQUENCE [LARGE SCALE GENOMIC DNA]</scope>
    <source>
        <strain evidence="2">PAMC 26633</strain>
    </source>
</reference>